<dbReference type="Proteomes" id="UP001175227">
    <property type="component" value="Unassembled WGS sequence"/>
</dbReference>
<dbReference type="InterPro" id="IPR001345">
    <property type="entry name" value="PG/BPGM_mutase_AS"/>
</dbReference>
<name>A0AA39T7V1_9AGAR</name>
<feature type="region of interest" description="Disordered" evidence="1">
    <location>
        <begin position="93"/>
        <end position="119"/>
    </location>
</feature>
<evidence type="ECO:0000313" key="2">
    <source>
        <dbReference type="EMBL" id="KAK0470516.1"/>
    </source>
</evidence>
<keyword evidence="3" id="KW-1185">Reference proteome</keyword>
<sequence>MIIVTIIRHGESTDNPLRFLSSFPFHQSNSISTESCLGWVERRPTALRFRRFCSLSLWKPLKQTRSARQQASKSAGRIPRLNKDRRDLFLSFTSGSSYRKGHPGWPAKPATSHPQPNPPRAALWYRRRIPLLLYISRRNIP</sequence>
<protein>
    <submittedName>
        <fullName evidence="2">Uncharacterized protein</fullName>
    </submittedName>
</protein>
<organism evidence="2 3">
    <name type="scientific">Armillaria novae-zelandiae</name>
    <dbReference type="NCBI Taxonomy" id="153914"/>
    <lineage>
        <taxon>Eukaryota</taxon>
        <taxon>Fungi</taxon>
        <taxon>Dikarya</taxon>
        <taxon>Basidiomycota</taxon>
        <taxon>Agaricomycotina</taxon>
        <taxon>Agaricomycetes</taxon>
        <taxon>Agaricomycetidae</taxon>
        <taxon>Agaricales</taxon>
        <taxon>Marasmiineae</taxon>
        <taxon>Physalacriaceae</taxon>
        <taxon>Armillaria</taxon>
    </lineage>
</organism>
<evidence type="ECO:0000256" key="1">
    <source>
        <dbReference type="SAM" id="MobiDB-lite"/>
    </source>
</evidence>
<dbReference type="PROSITE" id="PS00175">
    <property type="entry name" value="PG_MUTASE"/>
    <property type="match status" value="1"/>
</dbReference>
<proteinExistence type="predicted"/>
<evidence type="ECO:0000313" key="3">
    <source>
        <dbReference type="Proteomes" id="UP001175227"/>
    </source>
</evidence>
<gene>
    <name evidence="2" type="ORF">IW261DRAFT_1612602</name>
</gene>
<accession>A0AA39T7V1</accession>
<dbReference type="GO" id="GO:0003824">
    <property type="term" value="F:catalytic activity"/>
    <property type="evidence" value="ECO:0007669"/>
    <property type="project" value="InterPro"/>
</dbReference>
<reference evidence="2" key="1">
    <citation type="submission" date="2023-06" db="EMBL/GenBank/DDBJ databases">
        <authorList>
            <consortium name="Lawrence Berkeley National Laboratory"/>
            <person name="Ahrendt S."/>
            <person name="Sahu N."/>
            <person name="Indic B."/>
            <person name="Wong-Bajracharya J."/>
            <person name="Merenyi Z."/>
            <person name="Ke H.-M."/>
            <person name="Monk M."/>
            <person name="Kocsube S."/>
            <person name="Drula E."/>
            <person name="Lipzen A."/>
            <person name="Balint B."/>
            <person name="Henrissat B."/>
            <person name="Andreopoulos B."/>
            <person name="Martin F.M."/>
            <person name="Harder C.B."/>
            <person name="Rigling D."/>
            <person name="Ford K.L."/>
            <person name="Foster G.D."/>
            <person name="Pangilinan J."/>
            <person name="Papanicolaou A."/>
            <person name="Barry K."/>
            <person name="LaButti K."/>
            <person name="Viragh M."/>
            <person name="Koriabine M."/>
            <person name="Yan M."/>
            <person name="Riley R."/>
            <person name="Champramary S."/>
            <person name="Plett K.L."/>
            <person name="Tsai I.J."/>
            <person name="Slot J."/>
            <person name="Sipos G."/>
            <person name="Plett J."/>
            <person name="Nagy L.G."/>
            <person name="Grigoriev I.V."/>
        </authorList>
    </citation>
    <scope>NUCLEOTIDE SEQUENCE</scope>
    <source>
        <strain evidence="2">ICMP 16352</strain>
    </source>
</reference>
<dbReference type="EMBL" id="JAUEPR010000063">
    <property type="protein sequence ID" value="KAK0470516.1"/>
    <property type="molecule type" value="Genomic_DNA"/>
</dbReference>
<dbReference type="AlphaFoldDB" id="A0AA39T7V1"/>
<comment type="caution">
    <text evidence="2">The sequence shown here is derived from an EMBL/GenBank/DDBJ whole genome shotgun (WGS) entry which is preliminary data.</text>
</comment>